<dbReference type="PANTHER" id="PTHR36837">
    <property type="entry name" value="POLY(3-HYDROXYALKANOATE) POLYMERASE SUBUNIT PHAC"/>
    <property type="match status" value="1"/>
</dbReference>
<sequence>MSRNETLYPPGSTVPAVDRRGASENVAARSAAALDAQAMTQMAHWTSGVSPISLALAWTDWALHLASSPGSQARLARRAVEQGMRWTQDCTKAVLPVATPQPSAPADNPFDEMLDDDSRFSAPEWHNWPWRALATANIVNEKWWQEASSLRGMQDHSRHQMHFYGRQLLDLASPSNWLWSNPQALQAAWRSGGQTLVRGMGMALDEWRQQKGLPALRSNDAKLGVGRGLAMTEGEVVLRNNLIELIQYRPSTPEVQAEPVLIIPSCIMKYYILDLSPHNSMVRWLVAQGHTVHIVSWRNPDENDALLGMDDYVRDGVLAALDFIHSRDHEAVHLVGYCLGGTFAAIAAAALAGGDAVLSTHDAQNPESPLASLSLLAAEVDYTEPGDMGVLIDEAQVRLLEDLMASKGFLTGKQMAASFQFLNSRDLVWSNQTKRWLLGEQDLPNDLMLWNADVTRLPALMHSQYLRGCYLNNDLAEGRYLYEGHPISLRDIRTPVLAVGTVKDHVARWRSVYKVHRLVSGEVSFALTNGGHNAGIVSEPGRPRRHYHWLHSPAHQTWRTPDEWLAQAPRFEGSWWPAWSQWLGEQGSGRKVAARTPLHDPALGAAPGQYVRVCYGD</sequence>
<dbReference type="InterPro" id="IPR029058">
    <property type="entry name" value="AB_hydrolase_fold"/>
</dbReference>
<evidence type="ECO:0000313" key="8">
    <source>
        <dbReference type="Proteomes" id="UP000067461"/>
    </source>
</evidence>
<dbReference type="AlphaFoldDB" id="A0A060NNB7"/>
<evidence type="ECO:0000259" key="4">
    <source>
        <dbReference type="Pfam" id="PF01738"/>
    </source>
</evidence>
<protein>
    <submittedName>
        <fullName evidence="7">Poly(3-hydroxyalkanoate) synthetase</fullName>
    </submittedName>
</protein>
<dbReference type="SUPFAM" id="SSF53474">
    <property type="entry name" value="alpha/beta-Hydrolases"/>
    <property type="match status" value="1"/>
</dbReference>
<dbReference type="InterPro" id="IPR051321">
    <property type="entry name" value="PHA/PHB_synthase"/>
</dbReference>
<organism evidence="7 8">
    <name type="scientific">Serpentinimonas raichei</name>
    <dbReference type="NCBI Taxonomy" id="1458425"/>
    <lineage>
        <taxon>Bacteria</taxon>
        <taxon>Pseudomonadati</taxon>
        <taxon>Pseudomonadota</taxon>
        <taxon>Betaproteobacteria</taxon>
        <taxon>Burkholderiales</taxon>
        <taxon>Comamonadaceae</taxon>
        <taxon>Serpentinimonas</taxon>
    </lineage>
</organism>
<feature type="domain" description="Poly-beta-hydroxybutyrate polymerase N-terminal" evidence="5">
    <location>
        <begin position="116"/>
        <end position="285"/>
    </location>
</feature>
<evidence type="ECO:0000259" key="5">
    <source>
        <dbReference type="Pfam" id="PF07167"/>
    </source>
</evidence>
<dbReference type="GO" id="GO:0016787">
    <property type="term" value="F:hydrolase activity"/>
    <property type="evidence" value="ECO:0007669"/>
    <property type="project" value="InterPro"/>
</dbReference>
<dbReference type="Pfam" id="PF07167">
    <property type="entry name" value="PhaC_N"/>
    <property type="match status" value="1"/>
</dbReference>
<reference evidence="7 8" key="1">
    <citation type="journal article" date="2014" name="Nat. Commun.">
        <title>Physiological and genomic features of highly alkaliphilic hydrogen-utilizing Betaproteobacteria from a continental serpentinizing site.</title>
        <authorList>
            <person name="Suzuki S."/>
            <person name="Kuenen J.G."/>
            <person name="Schipper K."/>
            <person name="van der Velde S."/>
            <person name="Ishii S."/>
            <person name="Wu A."/>
            <person name="Sorokin D.Y."/>
            <person name="Tenney A."/>
            <person name="Meng X.Y."/>
            <person name="Morrill P.L."/>
            <person name="Kamagata Y."/>
            <person name="Muyzer G."/>
            <person name="Nealson K.H."/>
        </authorList>
    </citation>
    <scope>NUCLEOTIDE SEQUENCE [LARGE SCALE GENOMIC DNA]</scope>
    <source>
        <strain evidence="7 8">A1</strain>
    </source>
</reference>
<dbReference type="InterPro" id="IPR022211">
    <property type="entry name" value="PHBC_N"/>
</dbReference>
<dbReference type="Proteomes" id="UP000067461">
    <property type="component" value="Chromosome"/>
</dbReference>
<evidence type="ECO:0000313" key="7">
    <source>
        <dbReference type="EMBL" id="BAO81033.1"/>
    </source>
</evidence>
<dbReference type="EMBL" id="AP014568">
    <property type="protein sequence ID" value="BAO81033.1"/>
    <property type="molecule type" value="Genomic_DNA"/>
</dbReference>
<feature type="region of interest" description="Disordered" evidence="3">
    <location>
        <begin position="1"/>
        <end position="22"/>
    </location>
</feature>
<dbReference type="OrthoDB" id="7208816at2"/>
<evidence type="ECO:0000259" key="6">
    <source>
        <dbReference type="Pfam" id="PF12551"/>
    </source>
</evidence>
<dbReference type="KEGG" id="cbaa:SRAA_1179"/>
<name>A0A060NNB7_9BURK</name>
<dbReference type="HOGENOM" id="CLU_017387_2_1_4"/>
<dbReference type="RefSeq" id="WP_082040088.1">
    <property type="nucleotide sequence ID" value="NZ_AP014568.1"/>
</dbReference>
<accession>A0A060NNB7</accession>
<dbReference type="GO" id="GO:0016746">
    <property type="term" value="F:acyltransferase activity"/>
    <property type="evidence" value="ECO:0007669"/>
    <property type="project" value="UniProtKB-KW"/>
</dbReference>
<dbReference type="STRING" id="1458425.SRAA_1179"/>
<feature type="domain" description="Dienelactone hydrolase" evidence="4">
    <location>
        <begin position="313"/>
        <end position="373"/>
    </location>
</feature>
<dbReference type="PANTHER" id="PTHR36837:SF5">
    <property type="entry name" value="POLY-3-HYDROXYBUTYRATE SYNTHASE"/>
    <property type="match status" value="1"/>
</dbReference>
<evidence type="ECO:0000256" key="1">
    <source>
        <dbReference type="ARBA" id="ARBA00022679"/>
    </source>
</evidence>
<dbReference type="InterPro" id="IPR010941">
    <property type="entry name" value="PhaC_N"/>
</dbReference>
<proteinExistence type="predicted"/>
<dbReference type="InterPro" id="IPR002925">
    <property type="entry name" value="Dienelactn_hydro"/>
</dbReference>
<dbReference type="Pfam" id="PF12551">
    <property type="entry name" value="PHBC_N"/>
    <property type="match status" value="1"/>
</dbReference>
<keyword evidence="8" id="KW-1185">Reference proteome</keyword>
<dbReference type="Gene3D" id="3.40.50.1820">
    <property type="entry name" value="alpha/beta hydrolase"/>
    <property type="match status" value="1"/>
</dbReference>
<gene>
    <name evidence="7" type="ORF">SRAA_1179</name>
</gene>
<dbReference type="Pfam" id="PF01738">
    <property type="entry name" value="DLH"/>
    <property type="match status" value="1"/>
</dbReference>
<feature type="domain" description="Poly-beta-hydroxybutyrate polymerase N-terminal" evidence="6">
    <location>
        <begin position="30"/>
        <end position="70"/>
    </location>
</feature>
<evidence type="ECO:0000256" key="2">
    <source>
        <dbReference type="ARBA" id="ARBA00023315"/>
    </source>
</evidence>
<dbReference type="GO" id="GO:0042619">
    <property type="term" value="P:poly-hydroxybutyrate biosynthetic process"/>
    <property type="evidence" value="ECO:0007669"/>
    <property type="project" value="InterPro"/>
</dbReference>
<evidence type="ECO:0000256" key="3">
    <source>
        <dbReference type="SAM" id="MobiDB-lite"/>
    </source>
</evidence>
<keyword evidence="2" id="KW-0012">Acyltransferase</keyword>
<keyword evidence="1" id="KW-0808">Transferase</keyword>